<dbReference type="SUPFAM" id="SSF51735">
    <property type="entry name" value="NAD(P)-binding Rossmann-fold domains"/>
    <property type="match status" value="1"/>
</dbReference>
<keyword evidence="2 4" id="KW-0560">Oxidoreductase</keyword>
<comment type="similarity">
    <text evidence="1">Belongs to the short-chain dehydrogenases/reductases (SDR) family.</text>
</comment>
<dbReference type="PANTHER" id="PTHR43639:SF1">
    <property type="entry name" value="SHORT-CHAIN DEHYDROGENASE_REDUCTASE FAMILY PROTEIN"/>
    <property type="match status" value="1"/>
</dbReference>
<evidence type="ECO:0000256" key="1">
    <source>
        <dbReference type="ARBA" id="ARBA00006484"/>
    </source>
</evidence>
<dbReference type="RefSeq" id="WP_338578303.1">
    <property type="nucleotide sequence ID" value="NZ_CP146369.1"/>
</dbReference>
<organism evidence="4 5">
    <name type="scientific">Brevundimonas olei</name>
    <dbReference type="NCBI Taxonomy" id="657642"/>
    <lineage>
        <taxon>Bacteria</taxon>
        <taxon>Pseudomonadati</taxon>
        <taxon>Pseudomonadota</taxon>
        <taxon>Alphaproteobacteria</taxon>
        <taxon>Caulobacterales</taxon>
        <taxon>Caulobacteraceae</taxon>
        <taxon>Brevundimonas</taxon>
    </lineage>
</organism>
<dbReference type="Pfam" id="PF13561">
    <property type="entry name" value="adh_short_C2"/>
    <property type="match status" value="1"/>
</dbReference>
<dbReference type="PRINTS" id="PR00080">
    <property type="entry name" value="SDRFAMILY"/>
</dbReference>
<accession>A0ABZ2IEK1</accession>
<dbReference type="InterPro" id="IPR036291">
    <property type="entry name" value="NAD(P)-bd_dom_sf"/>
</dbReference>
<dbReference type="InterPro" id="IPR002347">
    <property type="entry name" value="SDR_fam"/>
</dbReference>
<dbReference type="InterPro" id="IPR057326">
    <property type="entry name" value="KR_dom"/>
</dbReference>
<dbReference type="CDD" id="cd05233">
    <property type="entry name" value="SDR_c"/>
    <property type="match status" value="1"/>
</dbReference>
<dbReference type="Proteomes" id="UP001363460">
    <property type="component" value="Chromosome"/>
</dbReference>
<evidence type="ECO:0000259" key="3">
    <source>
        <dbReference type="SMART" id="SM00822"/>
    </source>
</evidence>
<dbReference type="SMART" id="SM00822">
    <property type="entry name" value="PKS_KR"/>
    <property type="match status" value="1"/>
</dbReference>
<reference evidence="4 5" key="1">
    <citation type="submission" date="2024-02" db="EMBL/GenBank/DDBJ databases">
        <title>Distribution and functional of Brevundimonas-related endobacteria within Verticillium dahliae.</title>
        <authorList>
            <person name="Zeng H."/>
        </authorList>
    </citation>
    <scope>NUCLEOTIDE SEQUENCE [LARGE SCALE GENOMIC DNA]</scope>
    <source>
        <strain evidence="4 5">TRM 44200</strain>
    </source>
</reference>
<dbReference type="EMBL" id="CP146369">
    <property type="protein sequence ID" value="WWT56005.1"/>
    <property type="molecule type" value="Genomic_DNA"/>
</dbReference>
<dbReference type="PRINTS" id="PR00081">
    <property type="entry name" value="GDHRDH"/>
</dbReference>
<evidence type="ECO:0000256" key="2">
    <source>
        <dbReference type="ARBA" id="ARBA00023002"/>
    </source>
</evidence>
<evidence type="ECO:0000313" key="5">
    <source>
        <dbReference type="Proteomes" id="UP001363460"/>
    </source>
</evidence>
<name>A0ABZ2IEK1_9CAUL</name>
<protein>
    <submittedName>
        <fullName evidence="4">3-oxoacyl-ACP reductase family protein</fullName>
        <ecNumber evidence="4">1.1.1.-</ecNumber>
    </submittedName>
</protein>
<proteinExistence type="inferred from homology"/>
<sequence length="255" mass="26317">MNLLVQNGEGMKFQGKAALVTGGARGIGAAIVRHLASEGADVAFTYATSDQSAEALIDALTVHGGRLLGLKADSRDPTAIRDAVDQTAETFGRLDILVNNAGVFPAGPIEDVSLQEIDDTLAIHARAVFITSQAALSHMRAGGRIISIGSCFAQRVPYGGVTLYAMSKSALIGFTKGLAREVGERGITVNIVDPGSTETDMNPIDGPAVAAELELMAVKRYAQPAEIAAAVGFLAGEESRFITGSSLAIDGGFAA</sequence>
<gene>
    <name evidence="4" type="ORF">V8J38_06085</name>
</gene>
<evidence type="ECO:0000313" key="4">
    <source>
        <dbReference type="EMBL" id="WWT56005.1"/>
    </source>
</evidence>
<feature type="domain" description="Ketoreductase" evidence="3">
    <location>
        <begin position="16"/>
        <end position="197"/>
    </location>
</feature>
<dbReference type="Gene3D" id="3.40.50.720">
    <property type="entry name" value="NAD(P)-binding Rossmann-like Domain"/>
    <property type="match status" value="1"/>
</dbReference>
<dbReference type="PANTHER" id="PTHR43639">
    <property type="entry name" value="OXIDOREDUCTASE, SHORT-CHAIN DEHYDROGENASE/REDUCTASE FAMILY (AFU_ORTHOLOGUE AFUA_5G02870)"/>
    <property type="match status" value="1"/>
</dbReference>
<dbReference type="EC" id="1.1.1.-" evidence="4"/>
<dbReference type="GO" id="GO:0016491">
    <property type="term" value="F:oxidoreductase activity"/>
    <property type="evidence" value="ECO:0007669"/>
    <property type="project" value="UniProtKB-KW"/>
</dbReference>
<keyword evidence="5" id="KW-1185">Reference proteome</keyword>